<reference evidence="1 2" key="1">
    <citation type="submission" date="2020-07" db="EMBL/GenBank/DDBJ databases">
        <title>Complete genome and description of Selenomonas timonensis sp. nov., a new bacterium isolated from a gingivitis subject.</title>
        <authorList>
            <person name="Antezack A."/>
        </authorList>
    </citation>
    <scope>NUCLEOTIDE SEQUENCE [LARGE SCALE GENOMIC DNA]</scope>
    <source>
        <strain evidence="1 2">Marseille-Q3039</strain>
    </source>
</reference>
<sequence length="224" mass="23995">MWKASAVVLAIVVAVAAGIFALPTVVTHMITDALRDRTSAEDVQISITDSPRLVFGEIGALDGVIRQGRIGKVFVRELTVTGTNLRFDMRQLLSEQQLVLTAAESVEMRGIVDADAIRELITNAADKFTDVAVTVHPGSVLTTAKTRAFGQTFEVTIEGGFSIVSGDLYYKARRISARGMGLNVLSLDGLFPDVLVARADTLPFGLAFQTVEEKDGVVILTAGK</sequence>
<protein>
    <submittedName>
        <fullName evidence="1">DUF2993 domain-containing protein</fullName>
    </submittedName>
</protein>
<dbReference type="AlphaFoldDB" id="A0A7G7VLH3"/>
<gene>
    <name evidence="1" type="ORF">H1B31_03155</name>
</gene>
<proteinExistence type="predicted"/>
<dbReference type="EMBL" id="CP060204">
    <property type="protein sequence ID" value="QNH54966.1"/>
    <property type="molecule type" value="Genomic_DNA"/>
</dbReference>
<evidence type="ECO:0000313" key="2">
    <source>
        <dbReference type="Proteomes" id="UP000515480"/>
    </source>
</evidence>
<dbReference type="Proteomes" id="UP000515480">
    <property type="component" value="Chromosome"/>
</dbReference>
<keyword evidence="2" id="KW-1185">Reference proteome</keyword>
<evidence type="ECO:0000313" key="1">
    <source>
        <dbReference type="EMBL" id="QNH54966.1"/>
    </source>
</evidence>
<name>A0A7G7VLH3_9FIRM</name>
<dbReference type="KEGG" id="stim:H1B31_03155"/>
<organism evidence="1 2">
    <name type="scientific">Selenomonas timonae</name>
    <dbReference type="NCBI Taxonomy" id="2754044"/>
    <lineage>
        <taxon>Bacteria</taxon>
        <taxon>Bacillati</taxon>
        <taxon>Bacillota</taxon>
        <taxon>Negativicutes</taxon>
        <taxon>Selenomonadales</taxon>
        <taxon>Selenomonadaceae</taxon>
        <taxon>Selenomonas</taxon>
    </lineage>
</organism>
<accession>A0A7G7VLH3</accession>
<dbReference type="RefSeq" id="WP_185980875.1">
    <property type="nucleotide sequence ID" value="NZ_CP060204.1"/>
</dbReference>